<name>N6UJ50_DENPD</name>
<comment type="similarity">
    <text evidence="2">Belongs to the crooked-neck family.</text>
</comment>
<evidence type="ECO:0000313" key="10">
    <source>
        <dbReference type="EMBL" id="ENN78652.1"/>
    </source>
</evidence>
<dbReference type="InterPro" id="IPR045075">
    <property type="entry name" value="Syf1-like"/>
</dbReference>
<dbReference type="PANTHER" id="PTHR11246">
    <property type="entry name" value="PRE-MRNA SPLICING FACTOR"/>
    <property type="match status" value="1"/>
</dbReference>
<gene>
    <name evidence="10" type="ORF">YQE_04825</name>
</gene>
<evidence type="ECO:0000256" key="7">
    <source>
        <dbReference type="ARBA" id="ARBA00023242"/>
    </source>
</evidence>
<sequence length="243" mass="28763">MALSTANSQPAEIIFSEEDLPYEEEILRNPYSVKHWLRYIDHKKKAPNYGVNLIYERALKELPGSYKLWYNYLRIRRQQVKNRCITDPGYEEVNNAFERSLVFMHKMPRIWMDYCTFLTDQNKITRTRKVFDRALRALPVTQHHRIWPLYLLFVKKHDIPETAVRVFRRYLKLFPENAEEYVEYVTGAGRLDEAAVVLAKVVNDENFVSQNGKSKHQLWNELCELISNNPGKVVSLNVDAIIR</sequence>
<evidence type="ECO:0000256" key="1">
    <source>
        <dbReference type="ARBA" id="ARBA00004123"/>
    </source>
</evidence>
<feature type="domain" description="Pre-mRNA-splicing factor SYF1 central HAT repeats" evidence="8">
    <location>
        <begin position="179"/>
        <end position="243"/>
    </location>
</feature>
<evidence type="ECO:0000256" key="2">
    <source>
        <dbReference type="ARBA" id="ARBA00008644"/>
    </source>
</evidence>
<dbReference type="OrthoDB" id="10067343at2759"/>
<organism evidence="10">
    <name type="scientific">Dendroctonus ponderosae</name>
    <name type="common">Mountain pine beetle</name>
    <dbReference type="NCBI Taxonomy" id="77166"/>
    <lineage>
        <taxon>Eukaryota</taxon>
        <taxon>Metazoa</taxon>
        <taxon>Ecdysozoa</taxon>
        <taxon>Arthropoda</taxon>
        <taxon>Hexapoda</taxon>
        <taxon>Insecta</taxon>
        <taxon>Pterygota</taxon>
        <taxon>Neoptera</taxon>
        <taxon>Endopterygota</taxon>
        <taxon>Coleoptera</taxon>
        <taxon>Polyphaga</taxon>
        <taxon>Cucujiformia</taxon>
        <taxon>Curculionidae</taxon>
        <taxon>Scolytinae</taxon>
        <taxon>Dendroctonus</taxon>
    </lineage>
</organism>
<keyword evidence="6" id="KW-0508">mRNA splicing</keyword>
<dbReference type="GO" id="GO:0000974">
    <property type="term" value="C:Prp19 complex"/>
    <property type="evidence" value="ECO:0007669"/>
    <property type="project" value="TreeGrafter"/>
</dbReference>
<feature type="domain" description="Pre-mRNA-splicing factor Syf1-like N-terminal HAT-repeats" evidence="9">
    <location>
        <begin position="18"/>
        <end position="176"/>
    </location>
</feature>
<keyword evidence="4" id="KW-0747">Spliceosome</keyword>
<evidence type="ECO:0000256" key="3">
    <source>
        <dbReference type="ARBA" id="ARBA00022664"/>
    </source>
</evidence>
<accession>N6UJ50</accession>
<dbReference type="InterPro" id="IPR003107">
    <property type="entry name" value="HAT"/>
</dbReference>
<dbReference type="Gene3D" id="1.25.40.10">
    <property type="entry name" value="Tetratricopeptide repeat domain"/>
    <property type="match status" value="1"/>
</dbReference>
<feature type="non-terminal residue" evidence="10">
    <location>
        <position position="243"/>
    </location>
</feature>
<keyword evidence="7" id="KW-0539">Nucleus</keyword>
<evidence type="ECO:0000256" key="4">
    <source>
        <dbReference type="ARBA" id="ARBA00022728"/>
    </source>
</evidence>
<dbReference type="GO" id="GO:0000349">
    <property type="term" value="P:generation of catalytic spliceosome for first transesterification step"/>
    <property type="evidence" value="ECO:0007669"/>
    <property type="project" value="TreeGrafter"/>
</dbReference>
<dbReference type="GO" id="GO:0071007">
    <property type="term" value="C:U2-type catalytic step 2 spliceosome"/>
    <property type="evidence" value="ECO:0007669"/>
    <property type="project" value="TreeGrafter"/>
</dbReference>
<dbReference type="AlphaFoldDB" id="N6UJ50"/>
<dbReference type="EMBL" id="KB740848">
    <property type="protein sequence ID" value="ENN78652.1"/>
    <property type="molecule type" value="Genomic_DNA"/>
</dbReference>
<keyword evidence="5" id="KW-0677">Repeat</keyword>
<dbReference type="PANTHER" id="PTHR11246:SF5">
    <property type="entry name" value="PRE-MRNA-SPLICING FACTOR SYF1"/>
    <property type="match status" value="1"/>
</dbReference>
<feature type="non-terminal residue" evidence="10">
    <location>
        <position position="1"/>
    </location>
</feature>
<dbReference type="HOGENOM" id="CLU_007736_3_1_1"/>
<dbReference type="InterPro" id="IPR055433">
    <property type="entry name" value="HAT_Syf1-like_N"/>
</dbReference>
<dbReference type="SUPFAM" id="SSF48452">
    <property type="entry name" value="TPR-like"/>
    <property type="match status" value="2"/>
</dbReference>
<dbReference type="OMA" id="HERMEHV"/>
<reference evidence="10" key="1">
    <citation type="journal article" date="2013" name="Genome Biol.">
        <title>Draft genome of the mountain pine beetle, Dendroctonus ponderosae Hopkins, a major forest pest.</title>
        <authorList>
            <person name="Keeling C.I."/>
            <person name="Yuen M.M."/>
            <person name="Liao N.Y."/>
            <person name="Docking T.R."/>
            <person name="Chan S.K."/>
            <person name="Taylor G.A."/>
            <person name="Palmquist D.L."/>
            <person name="Jackman S.D."/>
            <person name="Nguyen A."/>
            <person name="Li M."/>
            <person name="Henderson H."/>
            <person name="Janes J.K."/>
            <person name="Zhao Y."/>
            <person name="Pandoh P."/>
            <person name="Moore R."/>
            <person name="Sperling F.A."/>
            <person name="Huber D.P."/>
            <person name="Birol I."/>
            <person name="Jones S.J."/>
            <person name="Bohlmann J."/>
        </authorList>
    </citation>
    <scope>NUCLEOTIDE SEQUENCE</scope>
</reference>
<dbReference type="SMART" id="SM00386">
    <property type="entry name" value="HAT"/>
    <property type="match status" value="3"/>
</dbReference>
<dbReference type="Pfam" id="PF23220">
    <property type="entry name" value="HAT_Syf1_M"/>
    <property type="match status" value="1"/>
</dbReference>
<protein>
    <submittedName>
        <fullName evidence="10">Uncharacterized protein</fullName>
    </submittedName>
</protein>
<dbReference type="GO" id="GO:0071014">
    <property type="term" value="C:post-mRNA release spliceosomal complex"/>
    <property type="evidence" value="ECO:0007669"/>
    <property type="project" value="TreeGrafter"/>
</dbReference>
<evidence type="ECO:0000259" key="8">
    <source>
        <dbReference type="Pfam" id="PF23220"/>
    </source>
</evidence>
<comment type="subcellular location">
    <subcellularLocation>
        <location evidence="1">Nucleus</location>
    </subcellularLocation>
</comment>
<evidence type="ECO:0000256" key="6">
    <source>
        <dbReference type="ARBA" id="ARBA00023187"/>
    </source>
</evidence>
<keyword evidence="3" id="KW-0507">mRNA processing</keyword>
<evidence type="ECO:0000259" key="9">
    <source>
        <dbReference type="Pfam" id="PF23233"/>
    </source>
</evidence>
<evidence type="ECO:0000256" key="5">
    <source>
        <dbReference type="ARBA" id="ARBA00022737"/>
    </source>
</evidence>
<dbReference type="InterPro" id="IPR056350">
    <property type="entry name" value="HAT_Syf1_central"/>
</dbReference>
<dbReference type="Pfam" id="PF23233">
    <property type="entry name" value="HAT_Syf1_CNRKL1_N"/>
    <property type="match status" value="1"/>
</dbReference>
<proteinExistence type="inferred from homology"/>
<dbReference type="InterPro" id="IPR011990">
    <property type="entry name" value="TPR-like_helical_dom_sf"/>
</dbReference>
<dbReference type="FunFam" id="1.25.40.10:FF:000220">
    <property type="entry name" value="Pre-mRNA-splicing factor SYF1"/>
    <property type="match status" value="1"/>
</dbReference>